<evidence type="ECO:0000313" key="2">
    <source>
        <dbReference type="Proteomes" id="UP000265520"/>
    </source>
</evidence>
<dbReference type="EMBL" id="LXQA010117450">
    <property type="protein sequence ID" value="MCI19969.1"/>
    <property type="molecule type" value="Genomic_DNA"/>
</dbReference>
<protein>
    <submittedName>
        <fullName evidence="1">Uncharacterized protein</fullName>
    </submittedName>
</protein>
<accession>A0A392Q7Z8</accession>
<keyword evidence="2" id="KW-1185">Reference proteome</keyword>
<proteinExistence type="predicted"/>
<reference evidence="1 2" key="1">
    <citation type="journal article" date="2018" name="Front. Plant Sci.">
        <title>Red Clover (Trifolium pratense) and Zigzag Clover (T. medium) - A Picture of Genomic Similarities and Differences.</title>
        <authorList>
            <person name="Dluhosova J."/>
            <person name="Istvanek J."/>
            <person name="Nedelnik J."/>
            <person name="Repkova J."/>
        </authorList>
    </citation>
    <scope>NUCLEOTIDE SEQUENCE [LARGE SCALE GENOMIC DNA]</scope>
    <source>
        <strain evidence="2">cv. 10/8</strain>
        <tissue evidence="1">Leaf</tissue>
    </source>
</reference>
<organism evidence="1 2">
    <name type="scientific">Trifolium medium</name>
    <dbReference type="NCBI Taxonomy" id="97028"/>
    <lineage>
        <taxon>Eukaryota</taxon>
        <taxon>Viridiplantae</taxon>
        <taxon>Streptophyta</taxon>
        <taxon>Embryophyta</taxon>
        <taxon>Tracheophyta</taxon>
        <taxon>Spermatophyta</taxon>
        <taxon>Magnoliopsida</taxon>
        <taxon>eudicotyledons</taxon>
        <taxon>Gunneridae</taxon>
        <taxon>Pentapetalae</taxon>
        <taxon>rosids</taxon>
        <taxon>fabids</taxon>
        <taxon>Fabales</taxon>
        <taxon>Fabaceae</taxon>
        <taxon>Papilionoideae</taxon>
        <taxon>50 kb inversion clade</taxon>
        <taxon>NPAAA clade</taxon>
        <taxon>Hologalegina</taxon>
        <taxon>IRL clade</taxon>
        <taxon>Trifolieae</taxon>
        <taxon>Trifolium</taxon>
    </lineage>
</organism>
<sequence>MRDDVFVEDQLRRSVVGSSCASGGQGSVRAVLEGLDGAVSDSDVSEGCNLDRANERQVVNRSTANNQGLGLDVDISDRGAGVVMTIPSIEEQVKKKADIRSVGKHASVRGSIPLANVEQIDNVEVVAGHVSPTICGPGRAVFVSGSGEQTGPDHVALDSDFECVNVLGLEKQTDPIPPPLIL</sequence>
<dbReference type="AlphaFoldDB" id="A0A392Q7Z8"/>
<feature type="non-terminal residue" evidence="1">
    <location>
        <position position="182"/>
    </location>
</feature>
<dbReference type="Proteomes" id="UP000265520">
    <property type="component" value="Unassembled WGS sequence"/>
</dbReference>
<evidence type="ECO:0000313" key="1">
    <source>
        <dbReference type="EMBL" id="MCI19969.1"/>
    </source>
</evidence>
<name>A0A392Q7Z8_9FABA</name>
<comment type="caution">
    <text evidence="1">The sequence shown here is derived from an EMBL/GenBank/DDBJ whole genome shotgun (WGS) entry which is preliminary data.</text>
</comment>